<dbReference type="InterPro" id="IPR003663">
    <property type="entry name" value="Sugar/inositol_transpt"/>
</dbReference>
<dbReference type="PANTHER" id="PTHR48022">
    <property type="entry name" value="PLASTIDIC GLUCOSE TRANSPORTER 4"/>
    <property type="match status" value="1"/>
</dbReference>
<dbReference type="EMBL" id="QWIJ01000598">
    <property type="protein sequence ID" value="RMX80573.1"/>
    <property type="molecule type" value="Genomic_DNA"/>
</dbReference>
<name>A0A3M6WPL0_HORWE</name>
<feature type="transmembrane region" description="Helical" evidence="8">
    <location>
        <begin position="300"/>
        <end position="322"/>
    </location>
</feature>
<dbReference type="GO" id="GO:0005351">
    <property type="term" value="F:carbohydrate:proton symporter activity"/>
    <property type="evidence" value="ECO:0007669"/>
    <property type="project" value="TreeGrafter"/>
</dbReference>
<evidence type="ECO:0000313" key="11">
    <source>
        <dbReference type="Proteomes" id="UP000281245"/>
    </source>
</evidence>
<accession>A0A3M6WPL0</accession>
<evidence type="ECO:0000256" key="4">
    <source>
        <dbReference type="ARBA" id="ARBA00022692"/>
    </source>
</evidence>
<reference evidence="10 11" key="1">
    <citation type="journal article" date="2018" name="BMC Genomics">
        <title>Genomic evidence for intraspecific hybridization in a clonal and extremely halotolerant yeast.</title>
        <authorList>
            <person name="Gostincar C."/>
            <person name="Stajich J.E."/>
            <person name="Zupancic J."/>
            <person name="Zalar P."/>
            <person name="Gunde-Cimerman N."/>
        </authorList>
    </citation>
    <scope>NUCLEOTIDE SEQUENCE [LARGE SCALE GENOMIC DNA]</scope>
    <source>
        <strain evidence="10 11">EXF-6656</strain>
    </source>
</reference>
<comment type="similarity">
    <text evidence="2 7">Belongs to the major facilitator superfamily. Sugar transporter (TC 2.A.1.1) family.</text>
</comment>
<feature type="transmembrane region" description="Helical" evidence="8">
    <location>
        <begin position="48"/>
        <end position="75"/>
    </location>
</feature>
<feature type="transmembrane region" description="Helical" evidence="8">
    <location>
        <begin position="366"/>
        <end position="387"/>
    </location>
</feature>
<dbReference type="InterPro" id="IPR036259">
    <property type="entry name" value="MFS_trans_sf"/>
</dbReference>
<feature type="transmembrane region" description="Helical" evidence="8">
    <location>
        <begin position="178"/>
        <end position="197"/>
    </location>
</feature>
<feature type="transmembrane region" description="Helical" evidence="8">
    <location>
        <begin position="95"/>
        <end position="112"/>
    </location>
</feature>
<evidence type="ECO:0000256" key="2">
    <source>
        <dbReference type="ARBA" id="ARBA00010992"/>
    </source>
</evidence>
<dbReference type="Pfam" id="PF00083">
    <property type="entry name" value="Sugar_tr"/>
    <property type="match status" value="1"/>
</dbReference>
<feature type="transmembrane region" description="Helical" evidence="8">
    <location>
        <begin position="399"/>
        <end position="425"/>
    </location>
</feature>
<comment type="subcellular location">
    <subcellularLocation>
        <location evidence="1">Membrane</location>
        <topology evidence="1">Multi-pass membrane protein</topology>
    </subcellularLocation>
</comment>
<dbReference type="PROSITE" id="PS50850">
    <property type="entry name" value="MFS"/>
    <property type="match status" value="1"/>
</dbReference>
<sequence length="566" mass="62913">MHPLPVPSTVMAPNIVKAPHQENITEAQEAAPAIPKVIWHKSPNMRKLYFFAAILCINSATTGYDGSMLNAMQFFPSWESYFNKPSSDTLGRLSAMYSIGSIASLIFVPILSDRFGRRCPIIVGCTIMILAAAVQAASQSLPMFEGARFFMGFGNSLAQLSSPLLLTEICHPQHRGRVTAVYNCLWNVGALICSWISFGTQNIGSNWAWRIPTLIQAFPSVICITFIWWIPESPRWLISKEKNDKALHILGYYHADGNADDATVQFEYEEIKETIRMEFIAKKSSSYLDFFKTKGNRYRLFLIISAGLFSQWSGNALVSYYANKIYTSAGVDGPKAGLGLDGGNKVLSLIISISCALLCDRIGRRPLFLAATGGMLLCFMAATISSAQYAKTNDKGTGIAVVLFVWLHGVAYAFAWSGLLIAYTVEILPFKIRAKGMMIMNVAVQVALVINNYVNPIPLDGAWKGTEWKLYCVYTAWIAVELVIVYLFYVETKYVPNSLYLHEFQTNIDFRGPTLEEIARIFDGDNAEVGAVHVKDAPGLANDHYDMHEKTYAEKQEVMTTAIEKS</sequence>
<dbReference type="InterPro" id="IPR020846">
    <property type="entry name" value="MFS_dom"/>
</dbReference>
<dbReference type="PANTHER" id="PTHR48022:SF31">
    <property type="entry name" value="HEXOSE TRANSPORTER"/>
    <property type="match status" value="1"/>
</dbReference>
<feature type="transmembrane region" description="Helical" evidence="8">
    <location>
        <begin position="342"/>
        <end position="359"/>
    </location>
</feature>
<gene>
    <name evidence="10" type="ORF">D0869_07451</name>
</gene>
<dbReference type="InterPro" id="IPR005828">
    <property type="entry name" value="MFS_sugar_transport-like"/>
</dbReference>
<protein>
    <recommendedName>
        <fullName evidence="9">Major facilitator superfamily (MFS) profile domain-containing protein</fullName>
    </recommendedName>
</protein>
<evidence type="ECO:0000256" key="1">
    <source>
        <dbReference type="ARBA" id="ARBA00004141"/>
    </source>
</evidence>
<dbReference type="VEuPathDB" id="FungiDB:BTJ68_01959"/>
<evidence type="ECO:0000256" key="5">
    <source>
        <dbReference type="ARBA" id="ARBA00022989"/>
    </source>
</evidence>
<dbReference type="Gene3D" id="1.20.1250.20">
    <property type="entry name" value="MFS general substrate transporter like domains"/>
    <property type="match status" value="1"/>
</dbReference>
<dbReference type="FunFam" id="1.20.1250.20:FF:000117">
    <property type="entry name" value="MFS hexose transporter"/>
    <property type="match status" value="1"/>
</dbReference>
<dbReference type="InterPro" id="IPR050360">
    <property type="entry name" value="MFS_Sugar_Transporters"/>
</dbReference>
<feature type="domain" description="Major facilitator superfamily (MFS) profile" evidence="9">
    <location>
        <begin position="51"/>
        <end position="493"/>
    </location>
</feature>
<proteinExistence type="inferred from homology"/>
<dbReference type="AlphaFoldDB" id="A0A3M6WPL0"/>
<evidence type="ECO:0000259" key="9">
    <source>
        <dbReference type="PROSITE" id="PS50850"/>
    </source>
</evidence>
<feature type="transmembrane region" description="Helical" evidence="8">
    <location>
        <begin position="209"/>
        <end position="230"/>
    </location>
</feature>
<feature type="transmembrane region" description="Helical" evidence="8">
    <location>
        <begin position="437"/>
        <end position="456"/>
    </location>
</feature>
<organism evidence="10 11">
    <name type="scientific">Hortaea werneckii</name>
    <name type="common">Black yeast</name>
    <name type="synonym">Cladosporium werneckii</name>
    <dbReference type="NCBI Taxonomy" id="91943"/>
    <lineage>
        <taxon>Eukaryota</taxon>
        <taxon>Fungi</taxon>
        <taxon>Dikarya</taxon>
        <taxon>Ascomycota</taxon>
        <taxon>Pezizomycotina</taxon>
        <taxon>Dothideomycetes</taxon>
        <taxon>Dothideomycetidae</taxon>
        <taxon>Mycosphaerellales</taxon>
        <taxon>Teratosphaeriaceae</taxon>
        <taxon>Hortaea</taxon>
    </lineage>
</organism>
<dbReference type="OrthoDB" id="6133115at2759"/>
<evidence type="ECO:0000256" key="3">
    <source>
        <dbReference type="ARBA" id="ARBA00022448"/>
    </source>
</evidence>
<evidence type="ECO:0000313" key="10">
    <source>
        <dbReference type="EMBL" id="RMX80573.1"/>
    </source>
</evidence>
<feature type="transmembrane region" description="Helical" evidence="8">
    <location>
        <begin position="119"/>
        <end position="137"/>
    </location>
</feature>
<keyword evidence="4 8" id="KW-0812">Transmembrane</keyword>
<comment type="caution">
    <text evidence="10">The sequence shown here is derived from an EMBL/GenBank/DDBJ whole genome shotgun (WGS) entry which is preliminary data.</text>
</comment>
<dbReference type="NCBIfam" id="TIGR00879">
    <property type="entry name" value="SP"/>
    <property type="match status" value="1"/>
</dbReference>
<evidence type="ECO:0000256" key="6">
    <source>
        <dbReference type="ARBA" id="ARBA00023136"/>
    </source>
</evidence>
<keyword evidence="6 8" id="KW-0472">Membrane</keyword>
<dbReference type="GO" id="GO:0016020">
    <property type="term" value="C:membrane"/>
    <property type="evidence" value="ECO:0007669"/>
    <property type="project" value="UniProtKB-SubCell"/>
</dbReference>
<evidence type="ECO:0000256" key="7">
    <source>
        <dbReference type="RuleBase" id="RU003346"/>
    </source>
</evidence>
<dbReference type="Proteomes" id="UP000281245">
    <property type="component" value="Unassembled WGS sequence"/>
</dbReference>
<dbReference type="SUPFAM" id="SSF103473">
    <property type="entry name" value="MFS general substrate transporter"/>
    <property type="match status" value="1"/>
</dbReference>
<feature type="transmembrane region" description="Helical" evidence="8">
    <location>
        <begin position="468"/>
        <end position="489"/>
    </location>
</feature>
<feature type="transmembrane region" description="Helical" evidence="8">
    <location>
        <begin position="149"/>
        <end position="166"/>
    </location>
</feature>
<evidence type="ECO:0000256" key="8">
    <source>
        <dbReference type="SAM" id="Phobius"/>
    </source>
</evidence>
<keyword evidence="5 8" id="KW-1133">Transmembrane helix</keyword>
<keyword evidence="3 7" id="KW-0813">Transport</keyword>